<reference evidence="3" key="1">
    <citation type="submission" date="2023-06" db="EMBL/GenBank/DDBJ databases">
        <title>Conoideocrella luteorostrata (Hypocreales: Clavicipitaceae), a potential biocontrol fungus for elongate hemlock scale in United States Christmas tree production areas.</title>
        <authorList>
            <person name="Barrett H."/>
            <person name="Lovett B."/>
            <person name="Macias A.M."/>
            <person name="Stajich J.E."/>
            <person name="Kasson M.T."/>
        </authorList>
    </citation>
    <scope>NUCLEOTIDE SEQUENCE</scope>
    <source>
        <strain evidence="3">ARSEF 14590</strain>
    </source>
</reference>
<feature type="domain" description="Protein kinase" evidence="2">
    <location>
        <begin position="177"/>
        <end position="512"/>
    </location>
</feature>
<name>A0AAJ0CNF7_9HYPO</name>
<evidence type="ECO:0000313" key="4">
    <source>
        <dbReference type="Proteomes" id="UP001251528"/>
    </source>
</evidence>
<dbReference type="SUPFAM" id="SSF56112">
    <property type="entry name" value="Protein kinase-like (PK-like)"/>
    <property type="match status" value="1"/>
</dbReference>
<dbReference type="InterPro" id="IPR011009">
    <property type="entry name" value="Kinase-like_dom_sf"/>
</dbReference>
<dbReference type="EMBL" id="JASWJB010000146">
    <property type="protein sequence ID" value="KAK2595008.1"/>
    <property type="molecule type" value="Genomic_DNA"/>
</dbReference>
<feature type="region of interest" description="Disordered" evidence="1">
    <location>
        <begin position="551"/>
        <end position="572"/>
    </location>
</feature>
<dbReference type="Pfam" id="PF00069">
    <property type="entry name" value="Pkinase"/>
    <property type="match status" value="1"/>
</dbReference>
<proteinExistence type="predicted"/>
<dbReference type="PROSITE" id="PS50011">
    <property type="entry name" value="PROTEIN_KINASE_DOM"/>
    <property type="match status" value="1"/>
</dbReference>
<feature type="compositionally biased region" description="Basic and acidic residues" evidence="1">
    <location>
        <begin position="350"/>
        <end position="360"/>
    </location>
</feature>
<dbReference type="AlphaFoldDB" id="A0AAJ0CNF7"/>
<dbReference type="CDD" id="cd00180">
    <property type="entry name" value="PKc"/>
    <property type="match status" value="1"/>
</dbReference>
<evidence type="ECO:0000256" key="1">
    <source>
        <dbReference type="SAM" id="MobiDB-lite"/>
    </source>
</evidence>
<accession>A0AAJ0CNF7</accession>
<keyword evidence="4" id="KW-1185">Reference proteome</keyword>
<dbReference type="InterPro" id="IPR010730">
    <property type="entry name" value="HET"/>
</dbReference>
<evidence type="ECO:0000313" key="3">
    <source>
        <dbReference type="EMBL" id="KAK2595008.1"/>
    </source>
</evidence>
<organism evidence="3 4">
    <name type="scientific">Conoideocrella luteorostrata</name>
    <dbReference type="NCBI Taxonomy" id="1105319"/>
    <lineage>
        <taxon>Eukaryota</taxon>
        <taxon>Fungi</taxon>
        <taxon>Dikarya</taxon>
        <taxon>Ascomycota</taxon>
        <taxon>Pezizomycotina</taxon>
        <taxon>Sordariomycetes</taxon>
        <taxon>Hypocreomycetidae</taxon>
        <taxon>Hypocreales</taxon>
        <taxon>Clavicipitaceae</taxon>
        <taxon>Conoideocrella</taxon>
    </lineage>
</organism>
<dbReference type="SMART" id="SM00220">
    <property type="entry name" value="S_TKc"/>
    <property type="match status" value="1"/>
</dbReference>
<sequence>MAQDTLERKYPEIKKLTKQVTEGFRYAYGAESEQFLPDDKLDEFVTPDIVRKILAETGIFGVQLEKLVNFVFNAGARRLFLIFVLIFSSTEQHFTKLEDLQECGVTDDSLPLGFVNGHGRTLEKEEHNMKEYPVFEKWDQNLRTLFGSNQWQLIAPVFRETKFQHKFNKNRILPYLEVAKKPTSSGFFGEVSQVMIHPAHIPALKAKLMPGVEGIKIAIKKAKNIDDLAEFFDKEAKNLEELRQYKSHHLIKPIAAYSIHNDRCLIFPWANGGNLSNYWETHDKNRKNQQHLQWVFDQLVGICSALELLHDNNCRHGDLKPENILWFRDGNSLGMLQLADLGLAKFHEKEANTRQRDRRNIHTSTPSGTSRYEPPEMDENRGTTKPRSRQYDIWSMGCIIIELLVWLIHGYEDVQTFRKHTRYFWTPFGEKGTPTQKYSIDSHVTSCLDFMESRIENNKAQRDLLDLVRKKLLIVPVHEIYESKEGYREIARELHRKILDIQKRCQSDHSYLGPISLEYSSPEIHVSPHQPMDMHTKGGLLAAQDPQELQTGRRLPDDPQSNEMTLPRGDGVPDVVVNKADEISPAVSLGTQQSTIPDKQEQSRKLNDVWDTSPDNTFASNLFNIINWSRVKPDLQPHATLCTDCRHRSWGPPFQFNRNTSELVSTSMHCDLCRLLQEALIRRGFIGPNMISLRCNGSVVGVDNGPNLLSLYVNPAQTIPPWAQLGLPKLITQGSLEQFTLLKEWIRVCDSTHRNCKPYHDERANRTAAPPMPTRLLELGEPLRIVNSNSIGPHQYVALSHCWGSSNDVGRFCAYKHNIMELMQSIDSRRLPRTFQDAVTVARGIGIMHLWIDSLCIIQDDGEDWESESTRMDQVFSGAYCTIGVGSAKSSFEGFLKDRNSRPCVQLEVPNVGQISKAAFLGDANFPQSALEYYRDGRQMLVQDLYERYSALAFTRPCDRSVAILGLQERLAKAFKTRAAYGFFPAYFARLLLWKRDSSQYMVHIEQKQGTRQHAPTWSWFSKKGAIKYMKLEFQEIDWAKGEFHNPFQKSSAQQENKGTESRLLQIEGSCEATLRGFARRLIMTQSEMMSSVTFDEAKKFHVDDLRCVVIGRDRLGTDTGSLEHHAIIIHKESNGLHEEKYERVGGASLKPESIDNEGIWVVIW</sequence>
<dbReference type="Pfam" id="PF06985">
    <property type="entry name" value="HET"/>
    <property type="match status" value="1"/>
</dbReference>
<dbReference type="GO" id="GO:0005524">
    <property type="term" value="F:ATP binding"/>
    <property type="evidence" value="ECO:0007669"/>
    <property type="project" value="InterPro"/>
</dbReference>
<comment type="caution">
    <text evidence="3">The sequence shown here is derived from an EMBL/GenBank/DDBJ whole genome shotgun (WGS) entry which is preliminary data.</text>
</comment>
<dbReference type="InterPro" id="IPR000719">
    <property type="entry name" value="Prot_kinase_dom"/>
</dbReference>
<dbReference type="Proteomes" id="UP001251528">
    <property type="component" value="Unassembled WGS sequence"/>
</dbReference>
<feature type="region of interest" description="Disordered" evidence="1">
    <location>
        <begin position="350"/>
        <end position="386"/>
    </location>
</feature>
<evidence type="ECO:0000259" key="2">
    <source>
        <dbReference type="PROSITE" id="PS50011"/>
    </source>
</evidence>
<dbReference type="GO" id="GO:0004672">
    <property type="term" value="F:protein kinase activity"/>
    <property type="evidence" value="ECO:0007669"/>
    <property type="project" value="InterPro"/>
</dbReference>
<protein>
    <recommendedName>
        <fullName evidence="2">Protein kinase domain-containing protein</fullName>
    </recommendedName>
</protein>
<dbReference type="PANTHER" id="PTHR33112:SF16">
    <property type="entry name" value="HETEROKARYON INCOMPATIBILITY DOMAIN-CONTAINING PROTEIN"/>
    <property type="match status" value="1"/>
</dbReference>
<gene>
    <name evidence="3" type="ORF">QQS21_007262</name>
</gene>
<dbReference type="Gene3D" id="1.10.510.10">
    <property type="entry name" value="Transferase(Phosphotransferase) domain 1"/>
    <property type="match status" value="1"/>
</dbReference>
<dbReference type="PANTHER" id="PTHR33112">
    <property type="entry name" value="DOMAIN PROTEIN, PUTATIVE-RELATED"/>
    <property type="match status" value="1"/>
</dbReference>